<evidence type="ECO:0000313" key="2">
    <source>
        <dbReference type="Proteomes" id="UP000295707"/>
    </source>
</evidence>
<name>A0A4R1HFL4_9GAMM</name>
<organism evidence="1 2">
    <name type="scientific">Thiogranum longum</name>
    <dbReference type="NCBI Taxonomy" id="1537524"/>
    <lineage>
        <taxon>Bacteria</taxon>
        <taxon>Pseudomonadati</taxon>
        <taxon>Pseudomonadota</taxon>
        <taxon>Gammaproteobacteria</taxon>
        <taxon>Chromatiales</taxon>
        <taxon>Ectothiorhodospiraceae</taxon>
        <taxon>Thiogranum</taxon>
    </lineage>
</organism>
<accession>A0A4R1HFL4</accession>
<dbReference type="Proteomes" id="UP000295707">
    <property type="component" value="Unassembled WGS sequence"/>
</dbReference>
<protein>
    <submittedName>
        <fullName evidence="1">Uncharacterized protein</fullName>
    </submittedName>
</protein>
<comment type="caution">
    <text evidence="1">The sequence shown here is derived from an EMBL/GenBank/DDBJ whole genome shotgun (WGS) entry which is preliminary data.</text>
</comment>
<keyword evidence="2" id="KW-1185">Reference proteome</keyword>
<gene>
    <name evidence="1" type="ORF">DFR30_1392</name>
</gene>
<dbReference type="AlphaFoldDB" id="A0A4R1HFL4"/>
<sequence length="41" mass="4566">MCGLVLLQEGFITDETGLPEKKRLPVDAGGRFYRLNTARSL</sequence>
<proteinExistence type="predicted"/>
<dbReference type="EMBL" id="SMFX01000001">
    <property type="protein sequence ID" value="TCK18129.1"/>
    <property type="molecule type" value="Genomic_DNA"/>
</dbReference>
<evidence type="ECO:0000313" key="1">
    <source>
        <dbReference type="EMBL" id="TCK18129.1"/>
    </source>
</evidence>
<reference evidence="1 2" key="1">
    <citation type="submission" date="2019-03" db="EMBL/GenBank/DDBJ databases">
        <title>Genomic Encyclopedia of Type Strains, Phase IV (KMG-IV): sequencing the most valuable type-strain genomes for metagenomic binning, comparative biology and taxonomic classification.</title>
        <authorList>
            <person name="Goeker M."/>
        </authorList>
    </citation>
    <scope>NUCLEOTIDE SEQUENCE [LARGE SCALE GENOMIC DNA]</scope>
    <source>
        <strain evidence="1 2">DSM 19610</strain>
    </source>
</reference>